<gene>
    <name evidence="18" type="primary">BQ5605_C036g11464</name>
    <name evidence="18" type="ORF">BQ5605_C036G11464</name>
</gene>
<keyword evidence="4" id="KW-0479">Metal-binding</keyword>
<dbReference type="GO" id="GO:0003964">
    <property type="term" value="F:RNA-directed DNA polymerase activity"/>
    <property type="evidence" value="ECO:0007669"/>
    <property type="project" value="UniProtKB-KW"/>
</dbReference>
<keyword evidence="19" id="KW-1185">Reference proteome</keyword>
<evidence type="ECO:0000256" key="8">
    <source>
        <dbReference type="ARBA" id="ARBA00022884"/>
    </source>
</evidence>
<evidence type="ECO:0000259" key="17">
    <source>
        <dbReference type="PROSITE" id="PS50994"/>
    </source>
</evidence>
<dbReference type="GO" id="GO:0003723">
    <property type="term" value="F:RNA binding"/>
    <property type="evidence" value="ECO:0007669"/>
    <property type="project" value="UniProtKB-KW"/>
</dbReference>
<feature type="domain" description="Integrase catalytic" evidence="17">
    <location>
        <begin position="214"/>
        <end position="379"/>
    </location>
</feature>
<keyword evidence="13" id="KW-0511">Multifunctional enzyme</keyword>
<keyword evidence="8" id="KW-0694">RNA-binding</keyword>
<dbReference type="InterPro" id="IPR039537">
    <property type="entry name" value="Retrotran_Ty1/copia-like"/>
</dbReference>
<comment type="catalytic activity">
    <reaction evidence="14">
        <text>DNA(n) + a 2'-deoxyribonucleoside 5'-triphosphate = DNA(n+1) + diphosphate</text>
        <dbReference type="Rhea" id="RHEA:22508"/>
        <dbReference type="Rhea" id="RHEA-COMP:17339"/>
        <dbReference type="Rhea" id="RHEA-COMP:17340"/>
        <dbReference type="ChEBI" id="CHEBI:33019"/>
        <dbReference type="ChEBI" id="CHEBI:61560"/>
        <dbReference type="ChEBI" id="CHEBI:173112"/>
        <dbReference type="EC" id="2.7.7.49"/>
    </reaction>
</comment>
<evidence type="ECO:0000313" key="19">
    <source>
        <dbReference type="Proteomes" id="UP000249464"/>
    </source>
</evidence>
<evidence type="ECO:0000256" key="12">
    <source>
        <dbReference type="ARBA" id="ARBA00023172"/>
    </source>
</evidence>
<dbReference type="EMBL" id="FQNC01000063">
    <property type="protein sequence ID" value="SGY94992.1"/>
    <property type="molecule type" value="Genomic_DNA"/>
</dbReference>
<evidence type="ECO:0000256" key="1">
    <source>
        <dbReference type="ARBA" id="ARBA00022578"/>
    </source>
</evidence>
<dbReference type="InterPro" id="IPR043502">
    <property type="entry name" value="DNA/RNA_pol_sf"/>
</dbReference>
<evidence type="ECO:0000256" key="6">
    <source>
        <dbReference type="ARBA" id="ARBA00022801"/>
    </source>
</evidence>
<dbReference type="InterPro" id="IPR013103">
    <property type="entry name" value="RVT_2"/>
</dbReference>
<dbReference type="GO" id="GO:0032196">
    <property type="term" value="P:transposition"/>
    <property type="evidence" value="ECO:0007669"/>
    <property type="project" value="UniProtKB-KW"/>
</dbReference>
<dbReference type="InterPro" id="IPR001584">
    <property type="entry name" value="Integrase_cat-core"/>
</dbReference>
<keyword evidence="11" id="KW-0239">DNA-directed DNA polymerase</keyword>
<dbReference type="InterPro" id="IPR036397">
    <property type="entry name" value="RNaseH_sf"/>
</dbReference>
<dbReference type="Gene3D" id="3.30.420.10">
    <property type="entry name" value="Ribonuclease H-like superfamily/Ribonuclease H"/>
    <property type="match status" value="1"/>
</dbReference>
<keyword evidence="10" id="KW-0695">RNA-directed DNA polymerase</keyword>
<keyword evidence="9" id="KW-0229">DNA integration</keyword>
<dbReference type="PROSITE" id="PS50994">
    <property type="entry name" value="INTEGRASE"/>
    <property type="match status" value="1"/>
</dbReference>
<dbReference type="GO" id="GO:0003887">
    <property type="term" value="F:DNA-directed DNA polymerase activity"/>
    <property type="evidence" value="ECO:0007669"/>
    <property type="project" value="UniProtKB-KW"/>
</dbReference>
<evidence type="ECO:0000256" key="11">
    <source>
        <dbReference type="ARBA" id="ARBA00022932"/>
    </source>
</evidence>
<feature type="compositionally biased region" description="Polar residues" evidence="16">
    <location>
        <begin position="488"/>
        <end position="499"/>
    </location>
</feature>
<keyword evidence="2" id="KW-0548">Nucleotidyltransferase</keyword>
<evidence type="ECO:0000256" key="10">
    <source>
        <dbReference type="ARBA" id="ARBA00022918"/>
    </source>
</evidence>
<evidence type="ECO:0000256" key="7">
    <source>
        <dbReference type="ARBA" id="ARBA00022842"/>
    </source>
</evidence>
<comment type="catalytic activity">
    <reaction evidence="15">
        <text>DNA(n) + a 2'-deoxyribonucleoside 5'-triphosphate = DNA(n+1) + diphosphate</text>
        <dbReference type="Rhea" id="RHEA:22508"/>
        <dbReference type="Rhea" id="RHEA-COMP:17339"/>
        <dbReference type="Rhea" id="RHEA-COMP:17340"/>
        <dbReference type="ChEBI" id="CHEBI:33019"/>
        <dbReference type="ChEBI" id="CHEBI:61560"/>
        <dbReference type="ChEBI" id="CHEBI:173112"/>
        <dbReference type="EC" id="2.7.7.7"/>
    </reaction>
</comment>
<dbReference type="GO" id="GO:0005634">
    <property type="term" value="C:nucleus"/>
    <property type="evidence" value="ECO:0007669"/>
    <property type="project" value="UniProtKB-ARBA"/>
</dbReference>
<organism evidence="18 19">
    <name type="scientific">Microbotryum silenes-dioicae</name>
    <dbReference type="NCBI Taxonomy" id="796604"/>
    <lineage>
        <taxon>Eukaryota</taxon>
        <taxon>Fungi</taxon>
        <taxon>Dikarya</taxon>
        <taxon>Basidiomycota</taxon>
        <taxon>Pucciniomycotina</taxon>
        <taxon>Microbotryomycetes</taxon>
        <taxon>Microbotryales</taxon>
        <taxon>Microbotryaceae</taxon>
        <taxon>Microbotryum</taxon>
    </lineage>
</organism>
<evidence type="ECO:0000256" key="14">
    <source>
        <dbReference type="ARBA" id="ARBA00048173"/>
    </source>
</evidence>
<evidence type="ECO:0000256" key="16">
    <source>
        <dbReference type="SAM" id="MobiDB-lite"/>
    </source>
</evidence>
<dbReference type="Pfam" id="PF25597">
    <property type="entry name" value="SH3_retrovirus"/>
    <property type="match status" value="1"/>
</dbReference>
<dbReference type="Pfam" id="PF07727">
    <property type="entry name" value="RVT_2"/>
    <property type="match status" value="1"/>
</dbReference>
<sequence length="1508" mass="167424">MEQAMAARAMDNLPPLFDSWRTTFYALQADKNKLPRAEHIFASMEAVARISRNESTPALVAYASRRPRADLCGLTLALARGAAASLDLRKWDRSGLAPSNCPACGQGKHWADKCPDSVKCTKYFELKNAMKELKGASLAPAPALAATKSSWLPLLTLHRRYGHASVQTLKKLAASGQVKGLDWTYSDSECAEFTCNACLASKAHRSPFPLSLSHAAEPLALVHSDVLSFPEESINHFRYLVTFVDDYSRKTWVYPISHKSDVLPTFKDWLLEIENATGRRLKTLRSDNGGEYISSTFNGYCAARGIRRELTIPYTPEQNGRAERLNRSIVEGTLALLSHSGLPRSCWDEAAVCFSHTKNLSSHAALKGGVPNHCWSGTAPLVTALRAFGCRAWATVPGHRRDKLDPKGIPLVFVGYDRHAKAYRLLDPTSMRVSLSRDVKFVETEFPFLSMPKRATAPSIWGYCPIAQPMLQPEGPRATPNQLPPPNETSGTGSRSRLQQVPEPPAKVKPTWEYGNLARVGPDPGKYGEVDPRNIIEGPRTRRRLVPTMIAKEQLDSGPDGPTDAFKNLILVFAATTEGFAEHDLAMVRDPANWGDVIRTGQEEVWHPPARDEFNSLLNDYEVFEIIESCDLPSGEILLQSGWVFRTKRNQHGDITDHKARLVAHGCSQRPGLDFEKNYAPVVKFTSIRALIALAAANDYHVHQADVNKAYLHGKLDKPLYMRVPQGIDLPGKILKLSKSIYGLRQAGTIWNAEIDSTLCSLGYIPTKSDICIYRRDHDGHSHYIALYVDDLLLVGPSVAKIDRVLDALELMYGIKRLGPAEYILGIQVKRGQDGSITLSQERYLCDLLDKFRLGNAKPASIPMQPGVVLDFQDSSATPQDCTRYLQAIGSLMYAAVGTRPNLAYVVAYLARFSQQPSPAHWTAITQVLRYIKGTLDLGLTYRKTDVAFHGYSDANWGACLTTSRSTMGYAFIYSGAAIAWCSKREHRVAKSTTNAEYLSLSYTSGDAIHLSELLAELGHPVPGPVVIYGDNQGALALAQHPTNHQGSRHVRISEHYVRERVAEKEIDVVYIATADMFADIFTKALGPKPFLFYRENLGLRGAVGALLSLDQQSAYDRVDHAWIFDVFEAFGFGERFISLLRALYDPETLGVRYLINGFPTELVRLLCGLGQGDPLSCPVWNITFQPFLDALVRRGIALDLQKVWPGGPRAQLTHLAFADDAVVVVESPAALSKLETLSQTWYEATNGKTNTDKTLVLPLGPNWLRDETAQALPTVQEGESFKWYGYAFFRHGDSKLFWTHVLDRIKAKARAARDRTLSPSGRVFYANAHITSTVLHVLSFDIPPQWFIQAAETALTDFVWGGPRRNTVAREFVFQPREDGGLGLRSIGDIVHSVALRFWDAVAGSDEAIWAPLARESWRSLVAATRDFSPWGFFSSTARVEKLPNSLRSPNCSPLPPRLPSLYAEGAKHAYDDADAVAKFAQIADLYWRDEGKGWALVGHRRGFWQH</sequence>
<evidence type="ECO:0000256" key="2">
    <source>
        <dbReference type="ARBA" id="ARBA00022695"/>
    </source>
</evidence>
<evidence type="ECO:0000256" key="3">
    <source>
        <dbReference type="ARBA" id="ARBA00022722"/>
    </source>
</evidence>
<dbReference type="GO" id="GO:0006310">
    <property type="term" value="P:DNA recombination"/>
    <property type="evidence" value="ECO:0007669"/>
    <property type="project" value="UniProtKB-KW"/>
</dbReference>
<dbReference type="GO" id="GO:0016787">
    <property type="term" value="F:hydrolase activity"/>
    <property type="evidence" value="ECO:0007669"/>
    <property type="project" value="UniProtKB-KW"/>
</dbReference>
<keyword evidence="6" id="KW-0378">Hydrolase</keyword>
<dbReference type="Pfam" id="PF00665">
    <property type="entry name" value="rve"/>
    <property type="match status" value="1"/>
</dbReference>
<keyword evidence="12" id="KW-0233">DNA recombination</keyword>
<keyword evidence="5" id="KW-0255">Endonuclease</keyword>
<keyword evidence="3" id="KW-0540">Nuclease</keyword>
<evidence type="ECO:0000256" key="13">
    <source>
        <dbReference type="ARBA" id="ARBA00023268"/>
    </source>
</evidence>
<dbReference type="InterPro" id="IPR057670">
    <property type="entry name" value="SH3_retrovirus"/>
</dbReference>
<evidence type="ECO:0000256" key="9">
    <source>
        <dbReference type="ARBA" id="ARBA00022908"/>
    </source>
</evidence>
<reference evidence="18 19" key="1">
    <citation type="submission" date="2016-11" db="EMBL/GenBank/DDBJ databases">
        <authorList>
            <person name="Jaros S."/>
            <person name="Januszkiewicz K."/>
            <person name="Wedrychowicz H."/>
        </authorList>
    </citation>
    <scope>NUCLEOTIDE SEQUENCE [LARGE SCALE GENOMIC DNA]</scope>
</reference>
<dbReference type="InterPro" id="IPR000477">
    <property type="entry name" value="RT_dom"/>
</dbReference>
<name>A0A2X0MIM3_9BASI</name>
<keyword evidence="1" id="KW-0815">Transposition</keyword>
<dbReference type="GO" id="GO:0015074">
    <property type="term" value="P:DNA integration"/>
    <property type="evidence" value="ECO:0007669"/>
    <property type="project" value="UniProtKB-KW"/>
</dbReference>
<dbReference type="PANTHER" id="PTHR42648">
    <property type="entry name" value="TRANSPOSASE, PUTATIVE-RELATED"/>
    <property type="match status" value="1"/>
</dbReference>
<dbReference type="CDD" id="cd09272">
    <property type="entry name" value="RNase_HI_RT_Ty1"/>
    <property type="match status" value="1"/>
</dbReference>
<accession>A0A2X0MIM3</accession>
<keyword evidence="7" id="KW-0460">Magnesium</keyword>
<protein>
    <submittedName>
        <fullName evidence="18">BQ5605_C036g11464 protein</fullName>
    </submittedName>
</protein>
<dbReference type="GO" id="GO:0004519">
    <property type="term" value="F:endonuclease activity"/>
    <property type="evidence" value="ECO:0007669"/>
    <property type="project" value="UniProtKB-KW"/>
</dbReference>
<evidence type="ECO:0000256" key="5">
    <source>
        <dbReference type="ARBA" id="ARBA00022759"/>
    </source>
</evidence>
<dbReference type="PANTHER" id="PTHR42648:SF11">
    <property type="entry name" value="TRANSPOSON TY4-P GAG-POL POLYPROTEIN"/>
    <property type="match status" value="1"/>
</dbReference>
<evidence type="ECO:0000256" key="15">
    <source>
        <dbReference type="ARBA" id="ARBA00049244"/>
    </source>
</evidence>
<feature type="region of interest" description="Disordered" evidence="16">
    <location>
        <begin position="471"/>
        <end position="509"/>
    </location>
</feature>
<evidence type="ECO:0000313" key="18">
    <source>
        <dbReference type="EMBL" id="SGY94992.1"/>
    </source>
</evidence>
<dbReference type="InterPro" id="IPR012337">
    <property type="entry name" value="RNaseH-like_sf"/>
</dbReference>
<dbReference type="SUPFAM" id="SSF56672">
    <property type="entry name" value="DNA/RNA polymerases"/>
    <property type="match status" value="2"/>
</dbReference>
<keyword evidence="11" id="KW-0808">Transferase</keyword>
<dbReference type="Pfam" id="PF00078">
    <property type="entry name" value="RVT_1"/>
    <property type="match status" value="1"/>
</dbReference>
<proteinExistence type="predicted"/>
<dbReference type="Proteomes" id="UP000249464">
    <property type="component" value="Unassembled WGS sequence"/>
</dbReference>
<dbReference type="SUPFAM" id="SSF53098">
    <property type="entry name" value="Ribonuclease H-like"/>
    <property type="match status" value="1"/>
</dbReference>
<dbReference type="GO" id="GO:0046872">
    <property type="term" value="F:metal ion binding"/>
    <property type="evidence" value="ECO:0007669"/>
    <property type="project" value="UniProtKB-KW"/>
</dbReference>
<evidence type="ECO:0000256" key="4">
    <source>
        <dbReference type="ARBA" id="ARBA00022723"/>
    </source>
</evidence>